<feature type="domain" description="Prolyl 4-hydroxylase alpha subunit" evidence="6">
    <location>
        <begin position="20"/>
        <end position="219"/>
    </location>
</feature>
<dbReference type="SMART" id="SM00702">
    <property type="entry name" value="P4Hc"/>
    <property type="match status" value="1"/>
</dbReference>
<evidence type="ECO:0000256" key="4">
    <source>
        <dbReference type="ARBA" id="ARBA00023002"/>
    </source>
</evidence>
<evidence type="ECO:0000259" key="6">
    <source>
        <dbReference type="SMART" id="SM00702"/>
    </source>
</evidence>
<protein>
    <recommendedName>
        <fullName evidence="6">Prolyl 4-hydroxylase alpha subunit domain-containing protein</fullName>
    </recommendedName>
</protein>
<comment type="cofactor">
    <cofactor evidence="1">
        <name>L-ascorbate</name>
        <dbReference type="ChEBI" id="CHEBI:38290"/>
    </cofactor>
</comment>
<name>A0A067SKZ5_GALM3</name>
<keyword evidence="4" id="KW-0560">Oxidoreductase</keyword>
<evidence type="ECO:0000256" key="2">
    <source>
        <dbReference type="ARBA" id="ARBA00022723"/>
    </source>
</evidence>
<sequence length="229" mass="26193">MAATLFDFSNTALKKDYKGYYVKVIDNVFTPEECDELIALAESDQKWKVAAVNYGPGRYDNYVDTDYRNSQRILLFDQKAADKIQERILPLVPELVKIEPGDEWETIVAARGRLRKTWELAGVNERLSFLRYEKGNYFRPHCDGPLRLPDGRQAGVTLQVYLGDEGVKGGATRILGSKDKYVDIEPKKGRVLIFQQRGLYHSGEDVIKGVKYTLRSDFMYHVKNPDTSD</sequence>
<keyword evidence="8" id="KW-1185">Reference proteome</keyword>
<keyword evidence="2" id="KW-0479">Metal-binding</keyword>
<organism evidence="7 8">
    <name type="scientific">Galerina marginata (strain CBS 339.88)</name>
    <dbReference type="NCBI Taxonomy" id="685588"/>
    <lineage>
        <taxon>Eukaryota</taxon>
        <taxon>Fungi</taxon>
        <taxon>Dikarya</taxon>
        <taxon>Basidiomycota</taxon>
        <taxon>Agaricomycotina</taxon>
        <taxon>Agaricomycetes</taxon>
        <taxon>Agaricomycetidae</taxon>
        <taxon>Agaricales</taxon>
        <taxon>Agaricineae</taxon>
        <taxon>Strophariaceae</taxon>
        <taxon>Galerina</taxon>
    </lineage>
</organism>
<dbReference type="InterPro" id="IPR045054">
    <property type="entry name" value="P4HA-like"/>
</dbReference>
<dbReference type="GO" id="GO:0005783">
    <property type="term" value="C:endoplasmic reticulum"/>
    <property type="evidence" value="ECO:0007669"/>
    <property type="project" value="TreeGrafter"/>
</dbReference>
<dbReference type="PANTHER" id="PTHR10869:SF241">
    <property type="entry name" value="FE2OG DIOXYGENASE DOMAIN-CONTAINING PROTEIN"/>
    <property type="match status" value="1"/>
</dbReference>
<evidence type="ECO:0000256" key="3">
    <source>
        <dbReference type="ARBA" id="ARBA00022964"/>
    </source>
</evidence>
<gene>
    <name evidence="7" type="ORF">GALMADRAFT_143873</name>
</gene>
<keyword evidence="3" id="KW-0223">Dioxygenase</keyword>
<dbReference type="GO" id="GO:0005506">
    <property type="term" value="F:iron ion binding"/>
    <property type="evidence" value="ECO:0007669"/>
    <property type="project" value="InterPro"/>
</dbReference>
<dbReference type="Proteomes" id="UP000027222">
    <property type="component" value="Unassembled WGS sequence"/>
</dbReference>
<evidence type="ECO:0000256" key="5">
    <source>
        <dbReference type="ARBA" id="ARBA00023004"/>
    </source>
</evidence>
<dbReference type="InterPro" id="IPR006620">
    <property type="entry name" value="Pro_4_hyd_alph"/>
</dbReference>
<dbReference type="InterPro" id="IPR044862">
    <property type="entry name" value="Pro_4_hyd_alph_FE2OG_OXY"/>
</dbReference>
<reference evidence="8" key="1">
    <citation type="journal article" date="2014" name="Proc. Natl. Acad. Sci. U.S.A.">
        <title>Extensive sampling of basidiomycete genomes demonstrates inadequacy of the white-rot/brown-rot paradigm for wood decay fungi.</title>
        <authorList>
            <person name="Riley R."/>
            <person name="Salamov A.A."/>
            <person name="Brown D.W."/>
            <person name="Nagy L.G."/>
            <person name="Floudas D."/>
            <person name="Held B.W."/>
            <person name="Levasseur A."/>
            <person name="Lombard V."/>
            <person name="Morin E."/>
            <person name="Otillar R."/>
            <person name="Lindquist E.A."/>
            <person name="Sun H."/>
            <person name="LaButti K.M."/>
            <person name="Schmutz J."/>
            <person name="Jabbour D."/>
            <person name="Luo H."/>
            <person name="Baker S.E."/>
            <person name="Pisabarro A.G."/>
            <person name="Walton J.D."/>
            <person name="Blanchette R.A."/>
            <person name="Henrissat B."/>
            <person name="Martin F."/>
            <person name="Cullen D."/>
            <person name="Hibbett D.S."/>
            <person name="Grigoriev I.V."/>
        </authorList>
    </citation>
    <scope>NUCLEOTIDE SEQUENCE [LARGE SCALE GENOMIC DNA]</scope>
    <source>
        <strain evidence="8">CBS 339.88</strain>
    </source>
</reference>
<evidence type="ECO:0000256" key="1">
    <source>
        <dbReference type="ARBA" id="ARBA00001961"/>
    </source>
</evidence>
<dbReference type="EMBL" id="KL142392">
    <property type="protein sequence ID" value="KDR71620.1"/>
    <property type="molecule type" value="Genomic_DNA"/>
</dbReference>
<evidence type="ECO:0000313" key="7">
    <source>
        <dbReference type="EMBL" id="KDR71620.1"/>
    </source>
</evidence>
<accession>A0A067SKZ5</accession>
<dbReference type="PANTHER" id="PTHR10869">
    <property type="entry name" value="PROLYL 4-HYDROXYLASE ALPHA SUBUNIT"/>
    <property type="match status" value="1"/>
</dbReference>
<dbReference type="GO" id="GO:0031418">
    <property type="term" value="F:L-ascorbic acid binding"/>
    <property type="evidence" value="ECO:0007669"/>
    <property type="project" value="InterPro"/>
</dbReference>
<proteinExistence type="predicted"/>
<dbReference type="Pfam" id="PF13640">
    <property type="entry name" value="2OG-FeII_Oxy_3"/>
    <property type="match status" value="1"/>
</dbReference>
<evidence type="ECO:0000313" key="8">
    <source>
        <dbReference type="Proteomes" id="UP000027222"/>
    </source>
</evidence>
<dbReference type="SUPFAM" id="SSF51197">
    <property type="entry name" value="Clavaminate synthase-like"/>
    <property type="match status" value="1"/>
</dbReference>
<dbReference type="GO" id="GO:0004656">
    <property type="term" value="F:procollagen-proline 4-dioxygenase activity"/>
    <property type="evidence" value="ECO:0007669"/>
    <property type="project" value="TreeGrafter"/>
</dbReference>
<dbReference type="HOGENOM" id="CLU_041456_2_1_1"/>
<dbReference type="Gene3D" id="2.60.120.620">
    <property type="entry name" value="q2cbj1_9rhob like domain"/>
    <property type="match status" value="1"/>
</dbReference>
<dbReference type="AlphaFoldDB" id="A0A067SKZ5"/>
<keyword evidence="5" id="KW-0408">Iron</keyword>
<dbReference type="OrthoDB" id="69177at2759"/>
<dbReference type="STRING" id="685588.A0A067SKZ5"/>